<dbReference type="SUPFAM" id="SSF52540">
    <property type="entry name" value="P-loop containing nucleoside triphosphate hydrolases"/>
    <property type="match status" value="1"/>
</dbReference>
<dbReference type="InterPro" id="IPR003593">
    <property type="entry name" value="AAA+_ATPase"/>
</dbReference>
<evidence type="ECO:0000259" key="6">
    <source>
        <dbReference type="PROSITE" id="PS50893"/>
    </source>
</evidence>
<dbReference type="GO" id="GO:0015658">
    <property type="term" value="F:branched-chain amino acid transmembrane transporter activity"/>
    <property type="evidence" value="ECO:0007669"/>
    <property type="project" value="TreeGrafter"/>
</dbReference>
<keyword evidence="8" id="KW-1185">Reference proteome</keyword>
<keyword evidence="4" id="KW-0067">ATP-binding</keyword>
<proteinExistence type="inferred from homology"/>
<keyword evidence="2" id="KW-0813">Transport</keyword>
<reference evidence="7 8" key="1">
    <citation type="submission" date="2017-03" db="EMBL/GenBank/DDBJ databases">
        <title>Foreign affairs: Plasmid Transfer between Roseobacters and Rhizobia.</title>
        <authorList>
            <person name="Bartling P."/>
            <person name="Bunk B."/>
            <person name="Overmann J."/>
            <person name="Brinkmann H."/>
            <person name="Petersen J."/>
        </authorList>
    </citation>
    <scope>NUCLEOTIDE SEQUENCE [LARGE SCALE GENOMIC DNA]</scope>
    <source>
        <strain evidence="7 8">MACL11</strain>
    </source>
</reference>
<dbReference type="CDD" id="cd03224">
    <property type="entry name" value="ABC_TM1139_LivF_branched"/>
    <property type="match status" value="1"/>
</dbReference>
<evidence type="ECO:0000256" key="3">
    <source>
        <dbReference type="ARBA" id="ARBA00022741"/>
    </source>
</evidence>
<dbReference type="RefSeq" id="WP_018067185.1">
    <property type="nucleotide sequence ID" value="NZ_AQWH01000035.1"/>
</dbReference>
<dbReference type="PANTHER" id="PTHR43820">
    <property type="entry name" value="HIGH-AFFINITY BRANCHED-CHAIN AMINO ACID TRANSPORT ATP-BINDING PROTEIN LIVF"/>
    <property type="match status" value="1"/>
</dbReference>
<dbReference type="InterPro" id="IPR003439">
    <property type="entry name" value="ABC_transporter-like_ATP-bd"/>
</dbReference>
<dbReference type="Pfam" id="PF00005">
    <property type="entry name" value="ABC_tran"/>
    <property type="match status" value="1"/>
</dbReference>
<evidence type="ECO:0000256" key="4">
    <source>
        <dbReference type="ARBA" id="ARBA00022840"/>
    </source>
</evidence>
<dbReference type="PANTHER" id="PTHR43820:SF5">
    <property type="entry name" value="HIGH-AFFINITY BRANCHED-CHAIN AMINO ACID TRANSPORT ATP-BINDING PROTEIN"/>
    <property type="match status" value="1"/>
</dbReference>
<dbReference type="OrthoDB" id="9776369at2"/>
<dbReference type="SMART" id="SM00382">
    <property type="entry name" value="AAA"/>
    <property type="match status" value="1"/>
</dbReference>
<dbReference type="NCBIfam" id="TIGR03410">
    <property type="entry name" value="urea_trans_UrtE"/>
    <property type="match status" value="1"/>
</dbReference>
<keyword evidence="3" id="KW-0547">Nucleotide-binding</keyword>
<dbReference type="GO" id="GO:0005524">
    <property type="term" value="F:ATP binding"/>
    <property type="evidence" value="ECO:0007669"/>
    <property type="project" value="UniProtKB-KW"/>
</dbReference>
<dbReference type="Gene3D" id="3.40.50.300">
    <property type="entry name" value="P-loop containing nucleotide triphosphate hydrolases"/>
    <property type="match status" value="1"/>
</dbReference>
<evidence type="ECO:0000256" key="1">
    <source>
        <dbReference type="ARBA" id="ARBA00005417"/>
    </source>
</evidence>
<sequence>MLAIENLHVGYGQSEVIHGMNFALRPGEIVAIMGRNGMGKTTLMKSLMGVVPSSSGVIRIGETPVEKMESYQRVAAGLAYVPQGRMIFSSMTVKENIETGLTVTDERTVPDHIYELFPVLLEMKGRRGGNLSGGQQQQLAIARALASKPKVLLLDEPTEGIQPSIIKEMARTLCRIRDEMGLSILVSEQVLSFALDMADRVLVIEKGEIVHESPRAGIDEARVAGFLSV</sequence>
<dbReference type="EMBL" id="CP020330">
    <property type="protein sequence ID" value="AQZ49872.1"/>
    <property type="molecule type" value="Genomic_DNA"/>
</dbReference>
<comment type="similarity">
    <text evidence="1">Belongs to the ABC transporter superfamily.</text>
</comment>
<evidence type="ECO:0000256" key="5">
    <source>
        <dbReference type="ARBA" id="ARBA00022970"/>
    </source>
</evidence>
<dbReference type="PROSITE" id="PS50893">
    <property type="entry name" value="ABC_TRANSPORTER_2"/>
    <property type="match status" value="1"/>
</dbReference>
<name>A0A1U9YWX8_9HYPH</name>
<dbReference type="InterPro" id="IPR017780">
    <property type="entry name" value="ABC_transptr_urea_ATP-bd_UrtE"/>
</dbReference>
<accession>A0A1U9YWX8</accession>
<dbReference type="Proteomes" id="UP000191135">
    <property type="component" value="Chromosome"/>
</dbReference>
<dbReference type="InterPro" id="IPR027417">
    <property type="entry name" value="P-loop_NTPase"/>
</dbReference>
<evidence type="ECO:0000256" key="2">
    <source>
        <dbReference type="ARBA" id="ARBA00022448"/>
    </source>
</evidence>
<dbReference type="GO" id="GO:0016887">
    <property type="term" value="F:ATP hydrolysis activity"/>
    <property type="evidence" value="ECO:0007669"/>
    <property type="project" value="InterPro"/>
</dbReference>
<dbReference type="KEGG" id="mmed:Mame_00489"/>
<keyword evidence="5" id="KW-0029">Amino-acid transport</keyword>
<dbReference type="GO" id="GO:0015807">
    <property type="term" value="P:L-amino acid transport"/>
    <property type="evidence" value="ECO:0007669"/>
    <property type="project" value="TreeGrafter"/>
</dbReference>
<feature type="domain" description="ABC transporter" evidence="6">
    <location>
        <begin position="2"/>
        <end position="227"/>
    </location>
</feature>
<dbReference type="AlphaFoldDB" id="A0A1U9YWX8"/>
<organism evidence="7 8">
    <name type="scientific">Martelella mediterranea DSM 17316</name>
    <dbReference type="NCBI Taxonomy" id="1122214"/>
    <lineage>
        <taxon>Bacteria</taxon>
        <taxon>Pseudomonadati</taxon>
        <taxon>Pseudomonadota</taxon>
        <taxon>Alphaproteobacteria</taxon>
        <taxon>Hyphomicrobiales</taxon>
        <taxon>Aurantimonadaceae</taxon>
        <taxon>Martelella</taxon>
    </lineage>
</organism>
<dbReference type="InterPro" id="IPR052156">
    <property type="entry name" value="BCAA_Transport_ATP-bd_LivF"/>
</dbReference>
<gene>
    <name evidence="7" type="primary">livF_4</name>
    <name evidence="7" type="ORF">Mame_00489</name>
</gene>
<evidence type="ECO:0000313" key="7">
    <source>
        <dbReference type="EMBL" id="AQZ49872.1"/>
    </source>
</evidence>
<evidence type="ECO:0000313" key="8">
    <source>
        <dbReference type="Proteomes" id="UP000191135"/>
    </source>
</evidence>
<dbReference type="eggNOG" id="COG0410">
    <property type="taxonomic scope" value="Bacteria"/>
</dbReference>
<dbReference type="STRING" id="1122214.Mame_00489"/>
<protein>
    <submittedName>
        <fullName evidence="7">LIV-I protein F</fullName>
    </submittedName>
</protein>